<evidence type="ECO:0000259" key="4">
    <source>
        <dbReference type="Pfam" id="PF08386"/>
    </source>
</evidence>
<dbReference type="Gene3D" id="3.40.50.1820">
    <property type="entry name" value="alpha/beta hydrolase"/>
    <property type="match status" value="1"/>
</dbReference>
<name>A0AA38X5C8_9EURO</name>
<dbReference type="InterPro" id="IPR051601">
    <property type="entry name" value="Serine_prot/Carboxylest_S33"/>
</dbReference>
<feature type="domain" description="Peptidase S33 tripeptidyl aminopeptidase-like C-terminal" evidence="4">
    <location>
        <begin position="399"/>
        <end position="491"/>
    </location>
</feature>
<comment type="similarity">
    <text evidence="1">Belongs to the peptidase S33 family.</text>
</comment>
<evidence type="ECO:0000313" key="6">
    <source>
        <dbReference type="Proteomes" id="UP001172673"/>
    </source>
</evidence>
<feature type="signal peptide" evidence="3">
    <location>
        <begin position="1"/>
        <end position="22"/>
    </location>
</feature>
<proteinExistence type="inferred from homology"/>
<dbReference type="AlphaFoldDB" id="A0AA38X5C8"/>
<reference evidence="5" key="1">
    <citation type="submission" date="2022-10" db="EMBL/GenBank/DDBJ databases">
        <title>Culturing micro-colonial fungi from biological soil crusts in the Mojave desert and describing Neophaeococcomyces mojavensis, and introducing the new genera and species Taxawa tesnikishii.</title>
        <authorList>
            <person name="Kurbessoian T."/>
            <person name="Stajich J.E."/>
        </authorList>
    </citation>
    <scope>NUCLEOTIDE SEQUENCE</scope>
    <source>
        <strain evidence="5">TK_41</strain>
    </source>
</reference>
<evidence type="ECO:0000313" key="5">
    <source>
        <dbReference type="EMBL" id="KAJ9607145.1"/>
    </source>
</evidence>
<organism evidence="5 6">
    <name type="scientific">Cladophialophora chaetospira</name>
    <dbReference type="NCBI Taxonomy" id="386627"/>
    <lineage>
        <taxon>Eukaryota</taxon>
        <taxon>Fungi</taxon>
        <taxon>Dikarya</taxon>
        <taxon>Ascomycota</taxon>
        <taxon>Pezizomycotina</taxon>
        <taxon>Eurotiomycetes</taxon>
        <taxon>Chaetothyriomycetidae</taxon>
        <taxon>Chaetothyriales</taxon>
        <taxon>Herpotrichiellaceae</taxon>
        <taxon>Cladophialophora</taxon>
    </lineage>
</organism>
<gene>
    <name evidence="5" type="ORF">H2200_008217</name>
</gene>
<evidence type="ECO:0000256" key="1">
    <source>
        <dbReference type="ARBA" id="ARBA00010088"/>
    </source>
</evidence>
<dbReference type="PANTHER" id="PTHR43248:SF30">
    <property type="entry name" value="AB HYDROLASE-1 DOMAIN-CONTAINING PROTEIN"/>
    <property type="match status" value="1"/>
</dbReference>
<dbReference type="Pfam" id="PF08386">
    <property type="entry name" value="Abhydrolase_4"/>
    <property type="match status" value="1"/>
</dbReference>
<evidence type="ECO:0000256" key="3">
    <source>
        <dbReference type="SAM" id="SignalP"/>
    </source>
</evidence>
<dbReference type="InterPro" id="IPR013595">
    <property type="entry name" value="Pept_S33_TAP-like_C"/>
</dbReference>
<evidence type="ECO:0000256" key="2">
    <source>
        <dbReference type="ARBA" id="ARBA00022801"/>
    </source>
</evidence>
<dbReference type="InterPro" id="IPR029058">
    <property type="entry name" value="AB_hydrolase_fold"/>
</dbReference>
<protein>
    <recommendedName>
        <fullName evidence="4">Peptidase S33 tripeptidyl aminopeptidase-like C-terminal domain-containing protein</fullName>
    </recommendedName>
</protein>
<sequence>MLSAILLSATVLAVSIIDPARATPISTSTNQTLAWTNCTSVPDGPYPQHFRCAKLEVPLYYENPASDKIKLTLVKIPATNTAKRIGTWIFQEGGPGTSTAHDLPSIDGTEGFRELQTYFDVLAVDPRGVGVNFPVCFSPELLTSGARGKFRNYPKTEGEWKATLEYWGEVGEDCLNRTGPIFHTLSSATAARDLESARVALGEGGINYYGLSWGIQRGQMYAQYYPKNIRTMVLDGVVDHSIQMADFSAAQQIGHGFSAANFFNWASTNSSSALYGQDAAKIMDDLVAKADQTPIPVPNVNTTTTFPNVTGEDIRQAFLDGFWHEYNWPAVATWIAESAQGNVTGFAMPVFTETSLNSPAIACSDWLTNETYAQFPDRERMAASFSSGNFEGGTGMRAWATYCSKWPIPVVNPPARSEIANTSAPILLVNALWDPATPYDFAVNIQRQIPGSVLLTRKGNGHGSLFPWGGEAGDAMSQYFVSGKPPPAGTVVYS</sequence>
<comment type="caution">
    <text evidence="5">The sequence shown here is derived from an EMBL/GenBank/DDBJ whole genome shotgun (WGS) entry which is preliminary data.</text>
</comment>
<dbReference type="PANTHER" id="PTHR43248">
    <property type="entry name" value="2-SUCCINYL-6-HYDROXY-2,4-CYCLOHEXADIENE-1-CARBOXYLATE SYNTHASE"/>
    <property type="match status" value="1"/>
</dbReference>
<keyword evidence="2" id="KW-0378">Hydrolase</keyword>
<dbReference type="GO" id="GO:0016787">
    <property type="term" value="F:hydrolase activity"/>
    <property type="evidence" value="ECO:0007669"/>
    <property type="project" value="UniProtKB-KW"/>
</dbReference>
<dbReference type="Proteomes" id="UP001172673">
    <property type="component" value="Unassembled WGS sequence"/>
</dbReference>
<keyword evidence="3" id="KW-0732">Signal</keyword>
<feature type="chain" id="PRO_5041281478" description="Peptidase S33 tripeptidyl aminopeptidase-like C-terminal domain-containing protein" evidence="3">
    <location>
        <begin position="23"/>
        <end position="494"/>
    </location>
</feature>
<accession>A0AA38X5C8</accession>
<keyword evidence="6" id="KW-1185">Reference proteome</keyword>
<dbReference type="SUPFAM" id="SSF53474">
    <property type="entry name" value="alpha/beta-Hydrolases"/>
    <property type="match status" value="1"/>
</dbReference>
<dbReference type="EMBL" id="JAPDRK010000012">
    <property type="protein sequence ID" value="KAJ9607145.1"/>
    <property type="molecule type" value="Genomic_DNA"/>
</dbReference>